<evidence type="ECO:0000313" key="1">
    <source>
        <dbReference type="EMBL" id="KIL35134.1"/>
    </source>
</evidence>
<keyword evidence="2" id="KW-1185">Reference proteome</keyword>
<proteinExistence type="predicted"/>
<dbReference type="EMBL" id="JXAL01000024">
    <property type="protein sequence ID" value="KIL35134.1"/>
    <property type="molecule type" value="Genomic_DNA"/>
</dbReference>
<dbReference type="RefSeq" id="WP_041065188.1">
    <property type="nucleotide sequence ID" value="NZ_JXAL01000024.1"/>
</dbReference>
<reference evidence="1 2" key="1">
    <citation type="submission" date="2014-12" db="EMBL/GenBank/DDBJ databases">
        <title>Draft genome sequence of Cohnella kolymensis strain B-2846.</title>
        <authorList>
            <person name="Karlyshev A.V."/>
            <person name="Kudryashova E.B."/>
        </authorList>
    </citation>
    <scope>NUCLEOTIDE SEQUENCE [LARGE SCALE GENOMIC DNA]</scope>
    <source>
        <strain evidence="1 2">VKM B-2846</strain>
    </source>
</reference>
<sequence>MAVDKNRLHQLFMSGMLMAGIAKELGIPNASCQSIISKERKKNPEHWPLRKSKRDKAASDSEHFMHLYECTYCVVTFAVEDYEEVDHSQTVCPICHSVEHIEDAGYGYFTKTKEAEKAG</sequence>
<accession>A0ABR5A256</accession>
<comment type="caution">
    <text evidence="1">The sequence shown here is derived from an EMBL/GenBank/DDBJ whole genome shotgun (WGS) entry which is preliminary data.</text>
</comment>
<protein>
    <submittedName>
        <fullName evidence="1">Uncharacterized protein</fullName>
    </submittedName>
</protein>
<evidence type="ECO:0000313" key="2">
    <source>
        <dbReference type="Proteomes" id="UP000054526"/>
    </source>
</evidence>
<organism evidence="1 2">
    <name type="scientific">Cohnella kolymensis</name>
    <dbReference type="NCBI Taxonomy" id="1590652"/>
    <lineage>
        <taxon>Bacteria</taxon>
        <taxon>Bacillati</taxon>
        <taxon>Bacillota</taxon>
        <taxon>Bacilli</taxon>
        <taxon>Bacillales</taxon>
        <taxon>Paenibacillaceae</taxon>
        <taxon>Cohnella</taxon>
    </lineage>
</organism>
<dbReference type="Proteomes" id="UP000054526">
    <property type="component" value="Unassembled WGS sequence"/>
</dbReference>
<name>A0ABR5A256_9BACL</name>
<gene>
    <name evidence="1" type="ORF">SD71_15985</name>
</gene>